<feature type="binding site" evidence="9">
    <location>
        <position position="155"/>
    </location>
    <ligand>
        <name>1-deoxy-D-xylulose 5-phosphate</name>
        <dbReference type="ChEBI" id="CHEBI:57792"/>
    </ligand>
</feature>
<feature type="binding site" evidence="9">
    <location>
        <position position="227"/>
    </location>
    <ligand>
        <name>1-deoxy-D-xylulose 5-phosphate</name>
        <dbReference type="ChEBI" id="CHEBI:57792"/>
    </ligand>
</feature>
<sequence>MRTGRQRITILGSTGSIGVSTLDVISRHPERYAVYALTANSRIDGILLQCERFHPEVAVVGSPESAQVLHAALRKKGLKTTVAYGEDALCEVAAAPETDAVMAAIVGAAGLAPALAAARAGKKVMLANKEALVMSGQLFIDAVMENHATLLPIDSEHNAIFQCLPATYQRSPGQHGVDKVVLTASGGPFLTRSLDSLDKVTPEQAVAHPKWVMGRKISVDSATMMNKGLEVIEAHWLFGIPAHQIEVVIHPQSIIHSMVSYVDGSMIAQMGNPDMRVPIAYALAYPDRIVSGVSPLDLTQMGQLQFEKPDYHRFPCLKLAYEALHAGGATPAILNAANEVAVQAFLDQRIGFRKIDDVVARVLDRVTTEKSLSGLDSVLMHDHAARKMANSLIFS</sequence>
<feature type="binding site" evidence="9">
    <location>
        <position position="128"/>
    </location>
    <ligand>
        <name>NADPH</name>
        <dbReference type="ChEBI" id="CHEBI:57783"/>
    </ligand>
</feature>
<dbReference type="AlphaFoldDB" id="A0A9E9M0C6"/>
<evidence type="ECO:0000313" key="13">
    <source>
        <dbReference type="EMBL" id="WAW10533.1"/>
    </source>
</evidence>
<evidence type="ECO:0000256" key="9">
    <source>
        <dbReference type="HAMAP-Rule" id="MF_00183"/>
    </source>
</evidence>
<organism evidence="13 14">
    <name type="scientific">Oxalobacter vibrioformis</name>
    <dbReference type="NCBI Taxonomy" id="933080"/>
    <lineage>
        <taxon>Bacteria</taxon>
        <taxon>Pseudomonadati</taxon>
        <taxon>Pseudomonadota</taxon>
        <taxon>Betaproteobacteria</taxon>
        <taxon>Burkholderiales</taxon>
        <taxon>Oxalobacteraceae</taxon>
        <taxon>Oxalobacter</taxon>
    </lineage>
</organism>
<keyword evidence="3 9" id="KW-0479">Metal-binding</keyword>
<dbReference type="InterPro" id="IPR013512">
    <property type="entry name" value="DXP_reductoisomerase_N"/>
</dbReference>
<dbReference type="PANTHER" id="PTHR30525:SF0">
    <property type="entry name" value="1-DEOXY-D-XYLULOSE 5-PHOSPHATE REDUCTOISOMERASE, CHLOROPLASTIC"/>
    <property type="match status" value="1"/>
</dbReference>
<feature type="domain" description="DXP reductoisomerase C-terminal" evidence="12">
    <location>
        <begin position="270"/>
        <end position="387"/>
    </location>
</feature>
<evidence type="ECO:0000256" key="4">
    <source>
        <dbReference type="ARBA" id="ARBA00022857"/>
    </source>
</evidence>
<dbReference type="Gene3D" id="1.10.1740.10">
    <property type="match status" value="1"/>
</dbReference>
<dbReference type="Proteomes" id="UP001156215">
    <property type="component" value="Chromosome"/>
</dbReference>
<dbReference type="NCBIfam" id="NF003938">
    <property type="entry name" value="PRK05447.1-1"/>
    <property type="match status" value="1"/>
</dbReference>
<feature type="binding site" evidence="9">
    <location>
        <position position="130"/>
    </location>
    <ligand>
        <name>NADPH</name>
        <dbReference type="ChEBI" id="CHEBI:57783"/>
    </ligand>
</feature>
<feature type="binding site" evidence="9">
    <location>
        <position position="230"/>
    </location>
    <ligand>
        <name>Mn(2+)</name>
        <dbReference type="ChEBI" id="CHEBI:29035"/>
    </ligand>
</feature>
<evidence type="ECO:0000313" key="14">
    <source>
        <dbReference type="Proteomes" id="UP001156215"/>
    </source>
</evidence>
<feature type="binding site" evidence="9">
    <location>
        <position position="226"/>
    </location>
    <ligand>
        <name>1-deoxy-D-xylulose 5-phosphate</name>
        <dbReference type="ChEBI" id="CHEBI:57792"/>
    </ligand>
</feature>
<dbReference type="PANTHER" id="PTHR30525">
    <property type="entry name" value="1-DEOXY-D-XYLULOSE 5-PHOSPHATE REDUCTOISOMERASE"/>
    <property type="match status" value="1"/>
</dbReference>
<comment type="similarity">
    <text evidence="2 9">Belongs to the DXR family.</text>
</comment>
<keyword evidence="14" id="KW-1185">Reference proteome</keyword>
<feature type="binding site" evidence="9">
    <location>
        <position position="156"/>
    </location>
    <ligand>
        <name>1-deoxy-D-xylulose 5-phosphate</name>
        <dbReference type="ChEBI" id="CHEBI:57792"/>
    </ligand>
</feature>
<protein>
    <recommendedName>
        <fullName evidence="9">1-deoxy-D-xylulose 5-phosphate reductoisomerase</fullName>
        <shortName evidence="9">DXP reductoisomerase</shortName>
        <ecNumber evidence="9">1.1.1.267</ecNumber>
    </recommendedName>
    <alternativeName>
        <fullName evidence="9">1-deoxyxylulose-5-phosphate reductoisomerase</fullName>
    </alternativeName>
    <alternativeName>
        <fullName evidence="9">2-C-methyl-D-erythritol 4-phosphate synthase</fullName>
    </alternativeName>
</protein>
<feature type="binding site" evidence="9">
    <location>
        <position position="185"/>
    </location>
    <ligand>
        <name>1-deoxy-D-xylulose 5-phosphate</name>
        <dbReference type="ChEBI" id="CHEBI:57792"/>
    </ligand>
</feature>
<evidence type="ECO:0000256" key="3">
    <source>
        <dbReference type="ARBA" id="ARBA00022723"/>
    </source>
</evidence>
<keyword evidence="5 9" id="KW-0560">Oxidoreductase</keyword>
<dbReference type="GO" id="GO:0070402">
    <property type="term" value="F:NADPH binding"/>
    <property type="evidence" value="ECO:0007669"/>
    <property type="project" value="InterPro"/>
</dbReference>
<feature type="domain" description="1-deoxy-D-xylulose 5-phosphate reductoisomerase N-terminal" evidence="10">
    <location>
        <begin position="8"/>
        <end position="136"/>
    </location>
</feature>
<evidence type="ECO:0000256" key="6">
    <source>
        <dbReference type="ARBA" id="ARBA00023211"/>
    </source>
</evidence>
<keyword evidence="4 9" id="KW-0521">NADP</keyword>
<dbReference type="InterPro" id="IPR036169">
    <property type="entry name" value="DXPR_C_sf"/>
</dbReference>
<reference evidence="13" key="1">
    <citation type="journal article" date="2022" name="Front. Microbiol.">
        <title>New perspectives on an old grouping: The genomic and phenotypic variability of Oxalobacter formigenes and the implications for calcium oxalate stone prevention.</title>
        <authorList>
            <person name="Chmiel J.A."/>
            <person name="Carr C."/>
            <person name="Stuivenberg G.A."/>
            <person name="Venema R."/>
            <person name="Chanyi R.M."/>
            <person name="Al K.F."/>
            <person name="Giguere D."/>
            <person name="Say H."/>
            <person name="Akouris P.P."/>
            <person name="Dominguez Romero S.A."/>
            <person name="Kwong A."/>
            <person name="Tai V."/>
            <person name="Koval S.F."/>
            <person name="Razvi H."/>
            <person name="Bjazevic J."/>
            <person name="Burton J.P."/>
        </authorList>
    </citation>
    <scope>NUCLEOTIDE SEQUENCE</scope>
    <source>
        <strain evidence="13">WoOx3</strain>
    </source>
</reference>
<dbReference type="HAMAP" id="MF_00183">
    <property type="entry name" value="DXP_reductoisom"/>
    <property type="match status" value="1"/>
</dbReference>
<dbReference type="FunFam" id="3.40.50.720:FF:000045">
    <property type="entry name" value="1-deoxy-D-xylulose 5-phosphate reductoisomerase"/>
    <property type="match status" value="1"/>
</dbReference>
<feature type="binding site" evidence="9">
    <location>
        <position position="154"/>
    </location>
    <ligand>
        <name>Mn(2+)</name>
        <dbReference type="ChEBI" id="CHEBI:29035"/>
    </ligand>
</feature>
<feature type="binding site" evidence="9">
    <location>
        <position position="230"/>
    </location>
    <ligand>
        <name>1-deoxy-D-xylulose 5-phosphate</name>
        <dbReference type="ChEBI" id="CHEBI:57792"/>
    </ligand>
</feature>
<feature type="binding site" evidence="9">
    <location>
        <position position="14"/>
    </location>
    <ligand>
        <name>NADPH</name>
        <dbReference type="ChEBI" id="CHEBI:57783"/>
    </ligand>
</feature>
<comment type="pathway">
    <text evidence="1 9">Isoprenoid biosynthesis; isopentenyl diphosphate biosynthesis via DXP pathway; isopentenyl diphosphate from 1-deoxy-D-xylulose 5-phosphate: step 1/6.</text>
</comment>
<dbReference type="SUPFAM" id="SSF51735">
    <property type="entry name" value="NAD(P)-binding Rossmann-fold domains"/>
    <property type="match status" value="1"/>
</dbReference>
<dbReference type="GO" id="GO:0030604">
    <property type="term" value="F:1-deoxy-D-xylulose-5-phosphate reductoisomerase activity"/>
    <property type="evidence" value="ECO:0007669"/>
    <property type="project" value="UniProtKB-UniRule"/>
</dbReference>
<comment type="catalytic activity">
    <reaction evidence="8">
        <text>2-C-methyl-D-erythritol 4-phosphate + NADP(+) = 1-deoxy-D-xylulose 5-phosphate + NADPH + H(+)</text>
        <dbReference type="Rhea" id="RHEA:13717"/>
        <dbReference type="ChEBI" id="CHEBI:15378"/>
        <dbReference type="ChEBI" id="CHEBI:57783"/>
        <dbReference type="ChEBI" id="CHEBI:57792"/>
        <dbReference type="ChEBI" id="CHEBI:58262"/>
        <dbReference type="ChEBI" id="CHEBI:58349"/>
        <dbReference type="EC" id="1.1.1.267"/>
    </reaction>
    <physiologicalReaction direction="right-to-left" evidence="8">
        <dbReference type="Rhea" id="RHEA:13719"/>
    </physiologicalReaction>
</comment>
<keyword evidence="9" id="KW-0460">Magnesium</keyword>
<dbReference type="InterPro" id="IPR013644">
    <property type="entry name" value="DXP_reductoisomerase_C"/>
</dbReference>
<evidence type="ECO:0000256" key="5">
    <source>
        <dbReference type="ARBA" id="ARBA00023002"/>
    </source>
</evidence>
<dbReference type="NCBIfam" id="NF009114">
    <property type="entry name" value="PRK12464.1"/>
    <property type="match status" value="1"/>
</dbReference>
<feature type="binding site" evidence="9">
    <location>
        <position position="129"/>
    </location>
    <ligand>
        <name>1-deoxy-D-xylulose 5-phosphate</name>
        <dbReference type="ChEBI" id="CHEBI:57792"/>
    </ligand>
</feature>
<dbReference type="KEGG" id="ovb:NB640_02415"/>
<dbReference type="Pfam" id="PF08436">
    <property type="entry name" value="DXP_redisom_C"/>
    <property type="match status" value="1"/>
</dbReference>
<dbReference type="Gene3D" id="3.40.50.720">
    <property type="entry name" value="NAD(P)-binding Rossmann-like Domain"/>
    <property type="match status" value="1"/>
</dbReference>
<dbReference type="SUPFAM" id="SSF55347">
    <property type="entry name" value="Glyceraldehyde-3-phosphate dehydrogenase-like, C-terminal domain"/>
    <property type="match status" value="1"/>
</dbReference>
<dbReference type="InterPro" id="IPR036291">
    <property type="entry name" value="NAD(P)-bd_dom_sf"/>
</dbReference>
<evidence type="ECO:0000256" key="8">
    <source>
        <dbReference type="ARBA" id="ARBA00048543"/>
    </source>
</evidence>
<dbReference type="EC" id="1.1.1.267" evidence="9"/>
<feature type="binding site" evidence="9">
    <location>
        <position position="214"/>
    </location>
    <ligand>
        <name>NADPH</name>
        <dbReference type="ChEBI" id="CHEBI:57783"/>
    </ligand>
</feature>
<accession>A0A9E9M0C6</accession>
<gene>
    <name evidence="13" type="primary">ispC</name>
    <name evidence="9" type="synonym">dxr</name>
    <name evidence="13" type="ORF">NB640_02415</name>
</gene>
<dbReference type="PIRSF" id="PIRSF006205">
    <property type="entry name" value="Dxp_reductismrs"/>
    <property type="match status" value="1"/>
</dbReference>
<dbReference type="Pfam" id="PF02670">
    <property type="entry name" value="DXP_reductoisom"/>
    <property type="match status" value="1"/>
</dbReference>
<keyword evidence="7 9" id="KW-0414">Isoprene biosynthesis</keyword>
<feature type="binding site" evidence="9">
    <location>
        <position position="16"/>
    </location>
    <ligand>
        <name>NADPH</name>
        <dbReference type="ChEBI" id="CHEBI:57783"/>
    </ligand>
</feature>
<proteinExistence type="inferred from homology"/>
<feature type="binding site" evidence="9">
    <location>
        <position position="156"/>
    </location>
    <ligand>
        <name>Mn(2+)</name>
        <dbReference type="ChEBI" id="CHEBI:29035"/>
    </ligand>
</feature>
<evidence type="ECO:0000256" key="7">
    <source>
        <dbReference type="ARBA" id="ARBA00023229"/>
    </source>
</evidence>
<dbReference type="NCBIfam" id="TIGR00243">
    <property type="entry name" value="Dxr"/>
    <property type="match status" value="1"/>
</dbReference>
<feature type="binding site" evidence="9">
    <location>
        <position position="208"/>
    </location>
    <ligand>
        <name>1-deoxy-D-xylulose 5-phosphate</name>
        <dbReference type="ChEBI" id="CHEBI:57792"/>
    </ligand>
</feature>
<dbReference type="InterPro" id="IPR026877">
    <property type="entry name" value="DXPR_C"/>
</dbReference>
<keyword evidence="6 9" id="KW-0464">Manganese</keyword>
<comment type="caution">
    <text evidence="9">Lacks conserved residue(s) required for the propagation of feature annotation.</text>
</comment>
<comment type="cofactor">
    <cofactor evidence="9">
        <name>Mg(2+)</name>
        <dbReference type="ChEBI" id="CHEBI:18420"/>
    </cofactor>
    <cofactor evidence="9">
        <name>Mn(2+)</name>
        <dbReference type="ChEBI" id="CHEBI:29035"/>
    </cofactor>
</comment>
<dbReference type="InterPro" id="IPR003821">
    <property type="entry name" value="DXP_reductoisomerase"/>
</dbReference>
<feature type="binding site" evidence="9">
    <location>
        <position position="17"/>
    </location>
    <ligand>
        <name>NADPH</name>
        <dbReference type="ChEBI" id="CHEBI:57783"/>
    </ligand>
</feature>
<evidence type="ECO:0000259" key="12">
    <source>
        <dbReference type="Pfam" id="PF13288"/>
    </source>
</evidence>
<dbReference type="GO" id="GO:0030145">
    <property type="term" value="F:manganese ion binding"/>
    <property type="evidence" value="ECO:0007669"/>
    <property type="project" value="TreeGrafter"/>
</dbReference>
<evidence type="ECO:0000256" key="1">
    <source>
        <dbReference type="ARBA" id="ARBA00005094"/>
    </source>
</evidence>
<evidence type="ECO:0000256" key="2">
    <source>
        <dbReference type="ARBA" id="ARBA00006825"/>
    </source>
</evidence>
<comment type="function">
    <text evidence="9">Catalyzes the NADPH-dependent rearrangement and reduction of 1-deoxy-D-xylulose-5-phosphate (DXP) to 2-C-methyl-D-erythritol 4-phosphate (MEP).</text>
</comment>
<evidence type="ECO:0000259" key="11">
    <source>
        <dbReference type="Pfam" id="PF08436"/>
    </source>
</evidence>
<name>A0A9E9M0C6_9BURK</name>
<feature type="domain" description="1-deoxy-D-xylulose 5-phosphate reductoisomerase C-terminal" evidence="11">
    <location>
        <begin position="150"/>
        <end position="238"/>
    </location>
</feature>
<dbReference type="RefSeq" id="WP_269309550.1">
    <property type="nucleotide sequence ID" value="NZ_CP098242.1"/>
</dbReference>
<dbReference type="Pfam" id="PF13288">
    <property type="entry name" value="DXPR_C"/>
    <property type="match status" value="1"/>
</dbReference>
<feature type="binding site" evidence="9">
    <location>
        <position position="15"/>
    </location>
    <ligand>
        <name>NADPH</name>
        <dbReference type="ChEBI" id="CHEBI:57783"/>
    </ligand>
</feature>
<dbReference type="EMBL" id="CP098242">
    <property type="protein sequence ID" value="WAW10533.1"/>
    <property type="molecule type" value="Genomic_DNA"/>
</dbReference>
<dbReference type="SUPFAM" id="SSF69055">
    <property type="entry name" value="1-deoxy-D-xylulose-5-phosphate reductoisomerase, C-terminal domain"/>
    <property type="match status" value="1"/>
</dbReference>
<dbReference type="GO" id="GO:0051484">
    <property type="term" value="P:isopentenyl diphosphate biosynthetic process, methylerythritol 4-phosphate pathway involved in terpenoid biosynthetic process"/>
    <property type="evidence" value="ECO:0007669"/>
    <property type="project" value="UniProtKB-ARBA"/>
</dbReference>
<evidence type="ECO:0000259" key="10">
    <source>
        <dbReference type="Pfam" id="PF02670"/>
    </source>
</evidence>
<feature type="binding site" evidence="9">
    <location>
        <position position="221"/>
    </location>
    <ligand>
        <name>1-deoxy-D-xylulose 5-phosphate</name>
        <dbReference type="ChEBI" id="CHEBI:57792"/>
    </ligand>
</feature>